<dbReference type="PROSITE" id="PS00194">
    <property type="entry name" value="THIOREDOXIN_1"/>
    <property type="match status" value="1"/>
</dbReference>
<dbReference type="Gene3D" id="3.40.30.10">
    <property type="entry name" value="Glutaredoxin"/>
    <property type="match status" value="1"/>
</dbReference>
<reference evidence="6" key="1">
    <citation type="journal article" date="2019" name="Int. J. Syst. Evol. Microbiol.">
        <title>The Global Catalogue of Microorganisms (GCM) 10K type strain sequencing project: providing services to taxonomists for standard genome sequencing and annotation.</title>
        <authorList>
            <consortium name="The Broad Institute Genomics Platform"/>
            <consortium name="The Broad Institute Genome Sequencing Center for Infectious Disease"/>
            <person name="Wu L."/>
            <person name="Ma J."/>
        </authorList>
    </citation>
    <scope>NUCLEOTIDE SEQUENCE [LARGE SCALE GENOMIC DNA]</scope>
    <source>
        <strain evidence="6">NBRC 102122</strain>
    </source>
</reference>
<comment type="caution">
    <text evidence="5">The sequence shown here is derived from an EMBL/GenBank/DDBJ whole genome shotgun (WGS) entry which is preliminary data.</text>
</comment>
<protein>
    <recommendedName>
        <fullName evidence="4">Thioredoxin domain-containing protein</fullName>
    </recommendedName>
</protein>
<dbReference type="PANTHER" id="PTHR42852:SF13">
    <property type="entry name" value="PROTEIN DIPZ"/>
    <property type="match status" value="1"/>
</dbReference>
<feature type="domain" description="Thioredoxin" evidence="4">
    <location>
        <begin position="115"/>
        <end position="261"/>
    </location>
</feature>
<comment type="subcellular location">
    <subcellularLocation>
        <location evidence="1">Cell envelope</location>
    </subcellularLocation>
</comment>
<dbReference type="InterPro" id="IPR013766">
    <property type="entry name" value="Thioredoxin_domain"/>
</dbReference>
<dbReference type="Pfam" id="PF08534">
    <property type="entry name" value="Redoxin"/>
    <property type="match status" value="1"/>
</dbReference>
<dbReference type="SUPFAM" id="SSF52833">
    <property type="entry name" value="Thioredoxin-like"/>
    <property type="match status" value="1"/>
</dbReference>
<evidence type="ECO:0000313" key="6">
    <source>
        <dbReference type="Proteomes" id="UP001156702"/>
    </source>
</evidence>
<gene>
    <name evidence="5" type="ORF">GCM10007923_01050</name>
</gene>
<proteinExistence type="predicted"/>
<organism evidence="5 6">
    <name type="scientific">Shinella yambaruensis</name>
    <dbReference type="NCBI Taxonomy" id="415996"/>
    <lineage>
        <taxon>Bacteria</taxon>
        <taxon>Pseudomonadati</taxon>
        <taxon>Pseudomonadota</taxon>
        <taxon>Alphaproteobacteria</taxon>
        <taxon>Hyphomicrobiales</taxon>
        <taxon>Rhizobiaceae</taxon>
        <taxon>Shinella</taxon>
    </lineage>
</organism>
<dbReference type="PROSITE" id="PS51352">
    <property type="entry name" value="THIOREDOXIN_2"/>
    <property type="match status" value="1"/>
</dbReference>
<name>A0ABQ5ZBL1_9HYPH</name>
<keyword evidence="2" id="KW-0201">Cytochrome c-type biogenesis</keyword>
<dbReference type="InterPro" id="IPR017937">
    <property type="entry name" value="Thioredoxin_CS"/>
</dbReference>
<dbReference type="EMBL" id="BSOP01000002">
    <property type="protein sequence ID" value="GLR48901.1"/>
    <property type="molecule type" value="Genomic_DNA"/>
</dbReference>
<dbReference type="InterPro" id="IPR013740">
    <property type="entry name" value="Redoxin"/>
</dbReference>
<keyword evidence="3" id="KW-0676">Redox-active center</keyword>
<accession>A0ABQ5ZBL1</accession>
<dbReference type="InterPro" id="IPR036249">
    <property type="entry name" value="Thioredoxin-like_sf"/>
</dbReference>
<dbReference type="PANTHER" id="PTHR42852">
    <property type="entry name" value="THIOL:DISULFIDE INTERCHANGE PROTEIN DSBE"/>
    <property type="match status" value="1"/>
</dbReference>
<dbReference type="Proteomes" id="UP001156702">
    <property type="component" value="Unassembled WGS sequence"/>
</dbReference>
<dbReference type="CDD" id="cd02966">
    <property type="entry name" value="TlpA_like_family"/>
    <property type="match status" value="1"/>
</dbReference>
<evidence type="ECO:0000313" key="5">
    <source>
        <dbReference type="EMBL" id="GLR48901.1"/>
    </source>
</evidence>
<evidence type="ECO:0000259" key="4">
    <source>
        <dbReference type="PROSITE" id="PS51352"/>
    </source>
</evidence>
<dbReference type="InterPro" id="IPR050553">
    <property type="entry name" value="Thioredoxin_ResA/DsbE_sf"/>
</dbReference>
<evidence type="ECO:0000256" key="2">
    <source>
        <dbReference type="ARBA" id="ARBA00022748"/>
    </source>
</evidence>
<keyword evidence="6" id="KW-1185">Reference proteome</keyword>
<evidence type="ECO:0000256" key="1">
    <source>
        <dbReference type="ARBA" id="ARBA00004196"/>
    </source>
</evidence>
<dbReference type="NCBIfam" id="NF047696">
    <property type="entry name" value="ThlDiSintTplARhiz"/>
    <property type="match status" value="1"/>
</dbReference>
<sequence length="265" mass="27723">MEAFISSMIASGPEAKRPPHIWFEDFVSEVPSAMGPVLENEMTVKKKLGLPAGKLIAIAGLAGLLAGGAAIYVKESLSGNGAVASADPAACAAAAAKAEALTPFSKGQVAAMRTVDAHRPLPDLVFDGPDGKKKTIADFSGKTLLVNLWATWCVPCREEMPALNALEKELGSDRFEVVAINIDTGDDEKPKAFLTETGVNELGYYRDASMGVFNTLKKEGLAFGLPVTLLMDDKGCLISAMNGPAAWDSDDAKALINAALAAPKS</sequence>
<evidence type="ECO:0000256" key="3">
    <source>
        <dbReference type="ARBA" id="ARBA00023284"/>
    </source>
</evidence>